<evidence type="ECO:0000313" key="2">
    <source>
        <dbReference type="EMBL" id="VVP60382.1"/>
    </source>
</evidence>
<protein>
    <recommendedName>
        <fullName evidence="1">Phage tail tape measure protein domain-containing protein</fullName>
    </recommendedName>
</protein>
<dbReference type="Proteomes" id="UP000325723">
    <property type="component" value="Unassembled WGS sequence"/>
</dbReference>
<accession>A0A8H2RTP4</accession>
<organism evidence="2 3">
    <name type="scientific">Pseudomonas fluorescens</name>
    <dbReference type="NCBI Taxonomy" id="294"/>
    <lineage>
        <taxon>Bacteria</taxon>
        <taxon>Pseudomonadati</taxon>
        <taxon>Pseudomonadota</taxon>
        <taxon>Gammaproteobacteria</taxon>
        <taxon>Pseudomonadales</taxon>
        <taxon>Pseudomonadaceae</taxon>
        <taxon>Pseudomonas</taxon>
    </lineage>
</organism>
<dbReference type="InterPro" id="IPR010090">
    <property type="entry name" value="Phage_tape_meas"/>
</dbReference>
<comment type="caution">
    <text evidence="2">The sequence shown here is derived from an EMBL/GenBank/DDBJ whole genome shotgun (WGS) entry which is preliminary data.</text>
</comment>
<dbReference type="Pfam" id="PF10145">
    <property type="entry name" value="PhageMin_Tail"/>
    <property type="match status" value="1"/>
</dbReference>
<sequence>MSADLRVALRIQANSGNSRREIAGLNRDLRQAGKEGARALSVESQKAQSSISSLGRAGVGSFKAIRQAVRDSTKGGREFRTEVIQTTTGLKNMGQAARRAAQEAKTNLRGADREGINPLRTSVDRTSTSFRQLARAATSSLRTIKTVAAATRAEFSRVKSMMGGVNGHLAGAGFGIGVGLSVSSSAKTDRRMIQLGQTADMSPAQNEDMRKEIFRVSKSYGNDPDAILSGAEALLAGGLSPSAAKSSIDAIGQASALRNADPAVLAGVGMAAKESYGFDLENPASMLEILQKMTIAGDAAKAELGDLGDIFNKVGAHASAAGFKFHQSLGLIESLSNVEPNADNLKTMVGNFLTVFNTGSYQEQVTKNTGVEFFNKDKSRRDPFEVVADLRRKYDKMPDDKSRAAFFNVVFKSMDRDAVSSWRWMLSGDRQKNMEGISDKVHNSAPIFNQQLKENTGSATGTAGRMRATLRDATDRMSRPINEAFASMGSYLLDDLNLSGEQMMGLGAATAIGGYYTGRGLKKGAGALLNKLPGMGNPLETMKGIAVGKVLEEATGVTSVFVTNWPSSMGAGVSADLSMGSSTGKKAPATPSVFSKWAKALEPAAKAAGLYALTQAPRIAARLPQLAGAFIPGSTPQDDATRLDQAQRSKLSSDSQKAYITAFYSNRMSLSEQNPDAADSWISSQASRLAHQQTGLTAQGTSVAGANEWAQMQSNKLLGAAMGGMGGSSSLAGLDGAINRLKTVLERPFIFEVRADTGTVLRELERRVDIQMRRGS</sequence>
<reference evidence="2 3" key="1">
    <citation type="submission" date="2019-09" db="EMBL/GenBank/DDBJ databases">
        <authorList>
            <person name="Chandra G."/>
            <person name="Truman W A."/>
        </authorList>
    </citation>
    <scope>NUCLEOTIDE SEQUENCE [LARGE SCALE GENOMIC DNA]</scope>
    <source>
        <strain evidence="2">PS900</strain>
    </source>
</reference>
<dbReference type="AlphaFoldDB" id="A0A8H2RTP4"/>
<proteinExistence type="predicted"/>
<dbReference type="RefSeq" id="WP_150759729.1">
    <property type="nucleotide sequence ID" value="NZ_CABVIE010000041.1"/>
</dbReference>
<name>A0A8H2RTP4_PSEFL</name>
<evidence type="ECO:0000259" key="1">
    <source>
        <dbReference type="Pfam" id="PF10145"/>
    </source>
</evidence>
<gene>
    <name evidence="2" type="ORF">PS900_06182</name>
</gene>
<dbReference type="EMBL" id="CABVIE010000041">
    <property type="protein sequence ID" value="VVP60382.1"/>
    <property type="molecule type" value="Genomic_DNA"/>
</dbReference>
<feature type="domain" description="Phage tail tape measure protein" evidence="1">
    <location>
        <begin position="211"/>
        <end position="411"/>
    </location>
</feature>
<evidence type="ECO:0000313" key="3">
    <source>
        <dbReference type="Proteomes" id="UP000325723"/>
    </source>
</evidence>